<organism evidence="2 3">
    <name type="scientific">Araneus ventricosus</name>
    <name type="common">Orbweaver spider</name>
    <name type="synonym">Epeira ventricosa</name>
    <dbReference type="NCBI Taxonomy" id="182803"/>
    <lineage>
        <taxon>Eukaryota</taxon>
        <taxon>Metazoa</taxon>
        <taxon>Ecdysozoa</taxon>
        <taxon>Arthropoda</taxon>
        <taxon>Chelicerata</taxon>
        <taxon>Arachnida</taxon>
        <taxon>Araneae</taxon>
        <taxon>Araneomorphae</taxon>
        <taxon>Entelegynae</taxon>
        <taxon>Araneoidea</taxon>
        <taxon>Araneidae</taxon>
        <taxon>Araneus</taxon>
    </lineage>
</organism>
<evidence type="ECO:0000256" key="1">
    <source>
        <dbReference type="SAM" id="MobiDB-lite"/>
    </source>
</evidence>
<dbReference type="EMBL" id="BGPR01000071">
    <property type="protein sequence ID" value="GBL90373.1"/>
    <property type="molecule type" value="Genomic_DNA"/>
</dbReference>
<name>A0A4Y2BEH4_ARAVE</name>
<reference evidence="2 3" key="1">
    <citation type="journal article" date="2019" name="Sci. Rep.">
        <title>Orb-weaving spider Araneus ventricosus genome elucidates the spidroin gene catalogue.</title>
        <authorList>
            <person name="Kono N."/>
            <person name="Nakamura H."/>
            <person name="Ohtoshi R."/>
            <person name="Moran D.A.P."/>
            <person name="Shinohara A."/>
            <person name="Yoshida Y."/>
            <person name="Fujiwara M."/>
            <person name="Mori M."/>
            <person name="Tomita M."/>
            <person name="Arakawa K."/>
        </authorList>
    </citation>
    <scope>NUCLEOTIDE SEQUENCE [LARGE SCALE GENOMIC DNA]</scope>
</reference>
<gene>
    <name evidence="2" type="ORF">AVEN_178817_1</name>
</gene>
<comment type="caution">
    <text evidence="2">The sequence shown here is derived from an EMBL/GenBank/DDBJ whole genome shotgun (WGS) entry which is preliminary data.</text>
</comment>
<sequence length="89" mass="10004">MFGVDLVILNLGQITRMIPEPALPLQAPVPHQREEIWPPANLARVRPTYTTFLRWNRVSNLGPSSPKSKTLQTGHLGPKKLRGEHSMTL</sequence>
<dbReference type="Proteomes" id="UP000499080">
    <property type="component" value="Unassembled WGS sequence"/>
</dbReference>
<proteinExistence type="predicted"/>
<evidence type="ECO:0000313" key="2">
    <source>
        <dbReference type="EMBL" id="GBL90373.1"/>
    </source>
</evidence>
<keyword evidence="3" id="KW-1185">Reference proteome</keyword>
<feature type="region of interest" description="Disordered" evidence="1">
    <location>
        <begin position="58"/>
        <end position="89"/>
    </location>
</feature>
<protein>
    <submittedName>
        <fullName evidence="2">Uncharacterized protein</fullName>
    </submittedName>
</protein>
<feature type="compositionally biased region" description="Polar residues" evidence="1">
    <location>
        <begin position="58"/>
        <end position="73"/>
    </location>
</feature>
<accession>A0A4Y2BEH4</accession>
<evidence type="ECO:0000313" key="3">
    <source>
        <dbReference type="Proteomes" id="UP000499080"/>
    </source>
</evidence>
<dbReference type="AlphaFoldDB" id="A0A4Y2BEH4"/>